<comment type="caution">
    <text evidence="2">The sequence shown here is derived from an EMBL/GenBank/DDBJ whole genome shotgun (WGS) entry which is preliminary data.</text>
</comment>
<evidence type="ECO:0000313" key="3">
    <source>
        <dbReference type="Proteomes" id="UP001271792"/>
    </source>
</evidence>
<name>A0ABU4TKT4_9PSEU</name>
<evidence type="ECO:0000313" key="2">
    <source>
        <dbReference type="EMBL" id="MDX8048689.1"/>
    </source>
</evidence>
<proteinExistence type="predicted"/>
<dbReference type="RefSeq" id="WP_319982803.1">
    <property type="nucleotide sequence ID" value="NZ_JAXAVV010000002.1"/>
</dbReference>
<feature type="compositionally biased region" description="Acidic residues" evidence="1">
    <location>
        <begin position="120"/>
        <end position="139"/>
    </location>
</feature>
<keyword evidence="3" id="KW-1185">Reference proteome</keyword>
<evidence type="ECO:0000256" key="1">
    <source>
        <dbReference type="SAM" id="MobiDB-lite"/>
    </source>
</evidence>
<reference evidence="2 3" key="1">
    <citation type="submission" date="2023-11" db="EMBL/GenBank/DDBJ databases">
        <title>Lentzea sokolovensis, sp. nov., Lentzea kristufkii, sp. nov., and Lentzea miocenensis, sp. nov., rare actinobacteria from Sokolov Coal Basin, Miocene lacustrine sediment, Czech Republic.</title>
        <authorList>
            <person name="Lara A."/>
            <person name="Kotroba L."/>
            <person name="Nouioui I."/>
            <person name="Neumann-Schaal M."/>
            <person name="Mast Y."/>
            <person name="Chronakova A."/>
        </authorList>
    </citation>
    <scope>NUCLEOTIDE SEQUENCE [LARGE SCALE GENOMIC DNA]</scope>
    <source>
        <strain evidence="2 3">BCCO 10_0798</strain>
    </source>
</reference>
<feature type="region of interest" description="Disordered" evidence="1">
    <location>
        <begin position="112"/>
        <end position="143"/>
    </location>
</feature>
<organism evidence="2 3">
    <name type="scientific">Lentzea kristufekii</name>
    <dbReference type="NCBI Taxonomy" id="3095430"/>
    <lineage>
        <taxon>Bacteria</taxon>
        <taxon>Bacillati</taxon>
        <taxon>Actinomycetota</taxon>
        <taxon>Actinomycetes</taxon>
        <taxon>Pseudonocardiales</taxon>
        <taxon>Pseudonocardiaceae</taxon>
        <taxon>Lentzea</taxon>
    </lineage>
</organism>
<dbReference type="Proteomes" id="UP001271792">
    <property type="component" value="Unassembled WGS sequence"/>
</dbReference>
<protein>
    <submittedName>
        <fullName evidence="2">Uncharacterized protein</fullName>
    </submittedName>
</protein>
<dbReference type="EMBL" id="JAXAVV010000002">
    <property type="protein sequence ID" value="MDX8048689.1"/>
    <property type="molecule type" value="Genomic_DNA"/>
</dbReference>
<gene>
    <name evidence="2" type="ORF">SK571_04805</name>
</gene>
<accession>A0ABU4TKT4</accession>
<sequence>MVEARVDPTGIGRTIASSRKEFRDKDAFFTAARLVVDMAANLPSLRMCRQSPADPLPAGEVAGHAEAIPGAGDVPEVELTFTLTDGRSITLIMTEEQTDGLISSIHSISKHVWSEHHAEEDPEDEEEPSEEVEVPDVSEVDAGPNTGHELMVVLEEKFGVSQDHLLACVDWSAVVVVGEPAVTTLLERSDELADAIAPGWFPGALERPGEVWVVLHRAFAS</sequence>